<dbReference type="RefSeq" id="WP_037289136.1">
    <property type="nucleotide sequence ID" value="NZ_JEOB01000004.1"/>
</dbReference>
<dbReference type="InterPro" id="IPR003748">
    <property type="entry name" value="DUF169"/>
</dbReference>
<dbReference type="PANTHER" id="PTHR37954:SF3">
    <property type="entry name" value="DUF169 DOMAIN-CONTAINING PROTEIN"/>
    <property type="match status" value="1"/>
</dbReference>
<proteinExistence type="predicted"/>
<comment type="caution">
    <text evidence="1">The sequence shown here is derived from an EMBL/GenBank/DDBJ whole genome shotgun (WGS) entry which is preliminary data.</text>
</comment>
<evidence type="ECO:0008006" key="3">
    <source>
        <dbReference type="Google" id="ProtNLM"/>
    </source>
</evidence>
<dbReference type="Proteomes" id="UP000021369">
    <property type="component" value="Unassembled WGS sequence"/>
</dbReference>
<dbReference type="PANTHER" id="PTHR37954">
    <property type="entry name" value="BLL4979 PROTEIN"/>
    <property type="match status" value="1"/>
</dbReference>
<dbReference type="AlphaFoldDB" id="A0A011UZ32"/>
<accession>A0A011UZ32</accession>
<gene>
    <name evidence="1" type="ORF">RASY3_13765</name>
</gene>
<reference evidence="1 2" key="1">
    <citation type="submission" date="2013-06" db="EMBL/GenBank/DDBJ databases">
        <title>Rumen cellulosomics: divergent fiber-degrading strategies revealed by comparative genome-wide analysis of six Ruminococcal strains.</title>
        <authorList>
            <person name="Dassa B."/>
            <person name="Borovok I."/>
            <person name="Lamed R."/>
            <person name="Flint H."/>
            <person name="Yeoman C.J."/>
            <person name="White B."/>
            <person name="Bayer E.A."/>
        </authorList>
    </citation>
    <scope>NUCLEOTIDE SEQUENCE [LARGE SCALE GENOMIC DNA]</scope>
    <source>
        <strain evidence="1 2">SY3</strain>
    </source>
</reference>
<dbReference type="OrthoDB" id="9777728at2"/>
<keyword evidence="2" id="KW-1185">Reference proteome</keyword>
<evidence type="ECO:0000313" key="1">
    <source>
        <dbReference type="EMBL" id="EXM38452.1"/>
    </source>
</evidence>
<dbReference type="EMBL" id="JEOB01000004">
    <property type="protein sequence ID" value="EXM38452.1"/>
    <property type="molecule type" value="Genomic_DNA"/>
</dbReference>
<dbReference type="PATRIC" id="fig|1341156.4.peg.3776"/>
<protein>
    <recommendedName>
        <fullName evidence="3">DUF169 domain-containing protein</fullName>
    </recommendedName>
</protein>
<name>A0A011UZ32_RUMAL</name>
<dbReference type="Pfam" id="PF02596">
    <property type="entry name" value="DUF169"/>
    <property type="match status" value="1"/>
</dbReference>
<sequence length="270" mass="30422">MEQNNRLSELLKNTIGQRYDAIALKMIADETEIPENAVYPLRDLEQHLALCQAFALSRREGKTVYMQKQDHWCWAPLIAYGQYELHKDSEAFNALLPVIGIPDPEAAAAFIENIPHLPTGVYQGILTAPLGSAGFEPDVIVINCRNAELRTILFGIKTQTGQTMKTEFDAIDSCVWGIIPAITKSEYRVSFPDPGDFQRAHTSEDDVILAVPKARFAEFERGLQTLAQMGMVHSFFQPGMEYDFVRPAFYNRMFKAWGLDVGKNDPNCPF</sequence>
<organism evidence="1 2">
    <name type="scientific">Ruminococcus albus SY3</name>
    <dbReference type="NCBI Taxonomy" id="1341156"/>
    <lineage>
        <taxon>Bacteria</taxon>
        <taxon>Bacillati</taxon>
        <taxon>Bacillota</taxon>
        <taxon>Clostridia</taxon>
        <taxon>Eubacteriales</taxon>
        <taxon>Oscillospiraceae</taxon>
        <taxon>Ruminococcus</taxon>
    </lineage>
</organism>
<evidence type="ECO:0000313" key="2">
    <source>
        <dbReference type="Proteomes" id="UP000021369"/>
    </source>
</evidence>